<feature type="transmembrane region" description="Helical" evidence="1">
    <location>
        <begin position="143"/>
        <end position="163"/>
    </location>
</feature>
<proteinExistence type="predicted"/>
<feature type="transmembrane region" description="Helical" evidence="1">
    <location>
        <begin position="175"/>
        <end position="193"/>
    </location>
</feature>
<dbReference type="Pfam" id="PF10615">
    <property type="entry name" value="DUF2470"/>
    <property type="match status" value="1"/>
</dbReference>
<name>A0A7S2GJQ5_9STRA</name>
<evidence type="ECO:0000256" key="1">
    <source>
        <dbReference type="SAM" id="Phobius"/>
    </source>
</evidence>
<sequence length="217" mass="24847">MISAQSPESVRVCEEICKEMNTEHSGMVLLFAWVYAEKTNAVGALMHSLSLEGFTLDITTQSDKAWRKSRGVTGVIWYMLLRLQELFFWYGRFHKGTRSDWRKSHFFLAHQSLAFEPPLTVENEVSARFVEMRRRAYQPKIRYLLKPLSFIPFTLLVTIGLVLVFPAGSMAPLDAFFYTLLGVNGMKVVLYTGKSVHPTIQANGSFQMIIFRRGEHA</sequence>
<dbReference type="EMBL" id="HBGS01045042">
    <property type="protein sequence ID" value="CAD9457202.1"/>
    <property type="molecule type" value="Transcribed_RNA"/>
</dbReference>
<accession>A0A7S2GJQ5</accession>
<dbReference type="InterPro" id="IPR019595">
    <property type="entry name" value="DUF2470"/>
</dbReference>
<gene>
    <name evidence="3" type="ORF">DSPE1174_LOCUS23248</name>
</gene>
<evidence type="ECO:0000313" key="3">
    <source>
        <dbReference type="EMBL" id="CAD9457202.1"/>
    </source>
</evidence>
<keyword evidence="1" id="KW-0472">Membrane</keyword>
<organism evidence="3">
    <name type="scientific">Octactis speculum</name>
    <dbReference type="NCBI Taxonomy" id="3111310"/>
    <lineage>
        <taxon>Eukaryota</taxon>
        <taxon>Sar</taxon>
        <taxon>Stramenopiles</taxon>
        <taxon>Ochrophyta</taxon>
        <taxon>Dictyochophyceae</taxon>
        <taxon>Dictyochales</taxon>
        <taxon>Dictyochaceae</taxon>
        <taxon>Octactis</taxon>
    </lineage>
</organism>
<feature type="domain" description="DUF2470" evidence="2">
    <location>
        <begin position="15"/>
        <end position="62"/>
    </location>
</feature>
<keyword evidence="1" id="KW-0812">Transmembrane</keyword>
<evidence type="ECO:0000259" key="2">
    <source>
        <dbReference type="Pfam" id="PF10615"/>
    </source>
</evidence>
<reference evidence="3" key="1">
    <citation type="submission" date="2021-01" db="EMBL/GenBank/DDBJ databases">
        <authorList>
            <person name="Corre E."/>
            <person name="Pelletier E."/>
            <person name="Niang G."/>
            <person name="Scheremetjew M."/>
            <person name="Finn R."/>
            <person name="Kale V."/>
            <person name="Holt S."/>
            <person name="Cochrane G."/>
            <person name="Meng A."/>
            <person name="Brown T."/>
            <person name="Cohen L."/>
        </authorList>
    </citation>
    <scope>NUCLEOTIDE SEQUENCE</scope>
    <source>
        <strain evidence="3">CCMP1381</strain>
    </source>
</reference>
<keyword evidence="1" id="KW-1133">Transmembrane helix</keyword>
<dbReference type="AlphaFoldDB" id="A0A7S2GJQ5"/>
<protein>
    <recommendedName>
        <fullName evidence="2">DUF2470 domain-containing protein</fullName>
    </recommendedName>
</protein>